<protein>
    <submittedName>
        <fullName evidence="2">Uncharacterized protein</fullName>
    </submittedName>
</protein>
<accession>A0A6J4L6N6</accession>
<feature type="non-terminal residue" evidence="2">
    <location>
        <position position="1"/>
    </location>
</feature>
<organism evidence="2">
    <name type="scientific">uncultured Frankineae bacterium</name>
    <dbReference type="NCBI Taxonomy" id="437475"/>
    <lineage>
        <taxon>Bacteria</taxon>
        <taxon>Bacillati</taxon>
        <taxon>Actinomycetota</taxon>
        <taxon>Actinomycetes</taxon>
        <taxon>Frankiales</taxon>
        <taxon>environmental samples</taxon>
    </lineage>
</organism>
<feature type="compositionally biased region" description="Low complexity" evidence="1">
    <location>
        <begin position="38"/>
        <end position="53"/>
    </location>
</feature>
<evidence type="ECO:0000256" key="1">
    <source>
        <dbReference type="SAM" id="MobiDB-lite"/>
    </source>
</evidence>
<dbReference type="AlphaFoldDB" id="A0A6J4L6N6"/>
<gene>
    <name evidence="2" type="ORF">AVDCRST_MAG07-1190</name>
</gene>
<reference evidence="2" key="1">
    <citation type="submission" date="2020-02" db="EMBL/GenBank/DDBJ databases">
        <authorList>
            <person name="Meier V. D."/>
        </authorList>
    </citation>
    <scope>NUCLEOTIDE SEQUENCE</scope>
    <source>
        <strain evidence="2">AVDCRST_MAG07</strain>
    </source>
</reference>
<feature type="region of interest" description="Disordered" evidence="1">
    <location>
        <begin position="1"/>
        <end position="93"/>
    </location>
</feature>
<name>A0A6J4L6N6_9ACTN</name>
<proteinExistence type="predicted"/>
<feature type="compositionally biased region" description="Basic and acidic residues" evidence="1">
    <location>
        <begin position="1"/>
        <end position="20"/>
    </location>
</feature>
<evidence type="ECO:0000313" key="2">
    <source>
        <dbReference type="EMBL" id="CAA9320624.1"/>
    </source>
</evidence>
<sequence>GSHDVRTADGGRRLAGDVRLRLGQPAVGRPGDGDGRAGRAPVLGAGGRAAAQAGGEGRRRVGAARRRPPALGGGAGRVPGAGRAARPAPPVGL</sequence>
<dbReference type="EMBL" id="CADCUB010000058">
    <property type="protein sequence ID" value="CAA9320624.1"/>
    <property type="molecule type" value="Genomic_DNA"/>
</dbReference>
<feature type="non-terminal residue" evidence="2">
    <location>
        <position position="93"/>
    </location>
</feature>